<reference evidence="4 5" key="1">
    <citation type="submission" date="2024-06" db="EMBL/GenBank/DDBJ databases">
        <title>The Natural Products Discovery Center: Release of the First 8490 Sequenced Strains for Exploring Actinobacteria Biosynthetic Diversity.</title>
        <authorList>
            <person name="Kalkreuter E."/>
            <person name="Kautsar S.A."/>
            <person name="Yang D."/>
            <person name="Bader C.D."/>
            <person name="Teijaro C.N."/>
            <person name="Fluegel L."/>
            <person name="Davis C.M."/>
            <person name="Simpson J.R."/>
            <person name="Lauterbach L."/>
            <person name="Steele A.D."/>
            <person name="Gui C."/>
            <person name="Meng S."/>
            <person name="Li G."/>
            <person name="Viehrig K."/>
            <person name="Ye F."/>
            <person name="Su P."/>
            <person name="Kiefer A.F."/>
            <person name="Nichols A."/>
            <person name="Cepeda A.J."/>
            <person name="Yan W."/>
            <person name="Fan B."/>
            <person name="Jiang Y."/>
            <person name="Adhikari A."/>
            <person name="Zheng C.-J."/>
            <person name="Schuster L."/>
            <person name="Cowan T.M."/>
            <person name="Smanski M.J."/>
            <person name="Chevrette M.G."/>
            <person name="De Carvalho L.P.S."/>
            <person name="Shen B."/>
        </authorList>
    </citation>
    <scope>NUCLEOTIDE SEQUENCE [LARGE SCALE GENOMIC DNA]</scope>
    <source>
        <strain evidence="4 5">NPDC019434</strain>
    </source>
</reference>
<organism evidence="4 5">
    <name type="scientific">Nocardia niwae</name>
    <dbReference type="NCBI Taxonomy" id="626084"/>
    <lineage>
        <taxon>Bacteria</taxon>
        <taxon>Bacillati</taxon>
        <taxon>Actinomycetota</taxon>
        <taxon>Actinomycetes</taxon>
        <taxon>Mycobacteriales</taxon>
        <taxon>Nocardiaceae</taxon>
        <taxon>Nocardia</taxon>
    </lineage>
</organism>
<keyword evidence="2" id="KW-0472">Membrane</keyword>
<accession>A0ABV2XL65</accession>
<name>A0ABV2XL65_9NOCA</name>
<feature type="transmembrane region" description="Helical" evidence="2">
    <location>
        <begin position="82"/>
        <end position="100"/>
    </location>
</feature>
<evidence type="ECO:0000256" key="2">
    <source>
        <dbReference type="SAM" id="Phobius"/>
    </source>
</evidence>
<dbReference type="InterPro" id="IPR058489">
    <property type="entry name" value="DUF8176"/>
</dbReference>
<keyword evidence="2" id="KW-0812">Transmembrane</keyword>
<feature type="domain" description="DUF8176" evidence="3">
    <location>
        <begin position="135"/>
        <end position="243"/>
    </location>
</feature>
<gene>
    <name evidence="4" type="ORF">ABZ507_33060</name>
</gene>
<feature type="region of interest" description="Disordered" evidence="1">
    <location>
        <begin position="105"/>
        <end position="128"/>
    </location>
</feature>
<proteinExistence type="predicted"/>
<evidence type="ECO:0000256" key="1">
    <source>
        <dbReference type="SAM" id="MobiDB-lite"/>
    </source>
</evidence>
<comment type="caution">
    <text evidence="4">The sequence shown here is derived from an EMBL/GenBank/DDBJ whole genome shotgun (WGS) entry which is preliminary data.</text>
</comment>
<evidence type="ECO:0000259" key="3">
    <source>
        <dbReference type="Pfam" id="PF26527"/>
    </source>
</evidence>
<evidence type="ECO:0000313" key="4">
    <source>
        <dbReference type="EMBL" id="MEU2126645.1"/>
    </source>
</evidence>
<keyword evidence="2" id="KW-1133">Transmembrane helix</keyword>
<dbReference type="Proteomes" id="UP001550535">
    <property type="component" value="Unassembled WGS sequence"/>
</dbReference>
<sequence>MARYPRKPPEDDDAEAWVDLPQTPPDLRLVADTGSGHDFDEPDKPVLLEEFWFHRIRKTPSSADAARDPRWGAGLAARLPRGAWAALAAIIAVLVGILLVPTDKTSDTGPQVPSMAAPPSSTTTAQGPCTGLTGEVVTERAGDPATLAGVIASFEAAYYIDRDAGRAMPLLAPESGITFEGLAAGIATVPHGTRHCVAITPIAPTTANVHITEIRPDRTRIDYLQLINTRPAETGGALVISNVQKQG</sequence>
<keyword evidence="5" id="KW-1185">Reference proteome</keyword>
<feature type="region of interest" description="Disordered" evidence="1">
    <location>
        <begin position="1"/>
        <end position="20"/>
    </location>
</feature>
<evidence type="ECO:0000313" key="5">
    <source>
        <dbReference type="Proteomes" id="UP001550535"/>
    </source>
</evidence>
<dbReference type="Pfam" id="PF26527">
    <property type="entry name" value="DUF8176"/>
    <property type="match status" value="1"/>
</dbReference>
<dbReference type="EMBL" id="JBEYBR010000174">
    <property type="protein sequence ID" value="MEU2126645.1"/>
    <property type="molecule type" value="Genomic_DNA"/>
</dbReference>
<dbReference type="RefSeq" id="WP_357810417.1">
    <property type="nucleotide sequence ID" value="NZ_JBEYBM010000033.1"/>
</dbReference>
<protein>
    <recommendedName>
        <fullName evidence="3">DUF8176 domain-containing protein</fullName>
    </recommendedName>
</protein>